<sequence length="27" mass="2713">MASQMGAFPAFPPSTKNGTVICSTGLV</sequence>
<comment type="caution">
    <text evidence="1">The sequence shown here is derived from an EMBL/GenBank/DDBJ whole genome shotgun (WGS) entry which is preliminary data.</text>
</comment>
<dbReference type="Proteomes" id="UP000188268">
    <property type="component" value="Unassembled WGS sequence"/>
</dbReference>
<organism evidence="1 2">
    <name type="scientific">Corchorus capsularis</name>
    <name type="common">Jute</name>
    <dbReference type="NCBI Taxonomy" id="210143"/>
    <lineage>
        <taxon>Eukaryota</taxon>
        <taxon>Viridiplantae</taxon>
        <taxon>Streptophyta</taxon>
        <taxon>Embryophyta</taxon>
        <taxon>Tracheophyta</taxon>
        <taxon>Spermatophyta</taxon>
        <taxon>Magnoliopsida</taxon>
        <taxon>eudicotyledons</taxon>
        <taxon>Gunneridae</taxon>
        <taxon>Pentapetalae</taxon>
        <taxon>rosids</taxon>
        <taxon>malvids</taxon>
        <taxon>Malvales</taxon>
        <taxon>Malvaceae</taxon>
        <taxon>Grewioideae</taxon>
        <taxon>Apeibeae</taxon>
        <taxon>Corchorus</taxon>
    </lineage>
</organism>
<name>A0A1R3JLN8_COCAP</name>
<evidence type="ECO:0000313" key="2">
    <source>
        <dbReference type="Proteomes" id="UP000188268"/>
    </source>
</evidence>
<dbReference type="EMBL" id="AWWV01007590">
    <property type="protein sequence ID" value="OMO95768.1"/>
    <property type="molecule type" value="Genomic_DNA"/>
</dbReference>
<keyword evidence="2" id="KW-1185">Reference proteome</keyword>
<protein>
    <submittedName>
        <fullName evidence="1">Uncharacterized protein</fullName>
    </submittedName>
</protein>
<accession>A0A1R3JLN8</accession>
<dbReference type="AlphaFoldDB" id="A0A1R3JLN8"/>
<proteinExistence type="predicted"/>
<reference evidence="1 2" key="1">
    <citation type="submission" date="2013-09" db="EMBL/GenBank/DDBJ databases">
        <title>Corchorus capsularis genome sequencing.</title>
        <authorList>
            <person name="Alam M."/>
            <person name="Haque M.S."/>
            <person name="Islam M.S."/>
            <person name="Emdad E.M."/>
            <person name="Islam M.M."/>
            <person name="Ahmed B."/>
            <person name="Halim A."/>
            <person name="Hossen Q.M.M."/>
            <person name="Hossain M.Z."/>
            <person name="Ahmed R."/>
            <person name="Khan M.M."/>
            <person name="Islam R."/>
            <person name="Rashid M.M."/>
            <person name="Khan S.A."/>
            <person name="Rahman M.S."/>
            <person name="Alam M."/>
        </authorList>
    </citation>
    <scope>NUCLEOTIDE SEQUENCE [LARGE SCALE GENOMIC DNA]</scope>
    <source>
        <strain evidence="2">cv. CVL-1</strain>
        <tissue evidence="1">Whole seedling</tissue>
    </source>
</reference>
<evidence type="ECO:0000313" key="1">
    <source>
        <dbReference type="EMBL" id="OMO95768.1"/>
    </source>
</evidence>
<dbReference type="Gramene" id="OMO95768">
    <property type="protein sequence ID" value="OMO95768"/>
    <property type="gene ID" value="CCACVL1_05242"/>
</dbReference>
<gene>
    <name evidence="1" type="ORF">CCACVL1_05242</name>
</gene>